<evidence type="ECO:0000313" key="3">
    <source>
        <dbReference type="Proteomes" id="UP000187209"/>
    </source>
</evidence>
<evidence type="ECO:0008006" key="4">
    <source>
        <dbReference type="Google" id="ProtNLM"/>
    </source>
</evidence>
<accession>A0A1R2BS37</accession>
<name>A0A1R2BS37_9CILI</name>
<dbReference type="EMBL" id="MPUH01000467">
    <property type="protein sequence ID" value="OMJ79511.1"/>
    <property type="molecule type" value="Genomic_DNA"/>
</dbReference>
<evidence type="ECO:0000313" key="2">
    <source>
        <dbReference type="EMBL" id="OMJ79511.1"/>
    </source>
</evidence>
<protein>
    <recommendedName>
        <fullName evidence="4">DOMON domain-containing protein</fullName>
    </recommendedName>
</protein>
<evidence type="ECO:0000256" key="1">
    <source>
        <dbReference type="SAM" id="MobiDB-lite"/>
    </source>
</evidence>
<reference evidence="2 3" key="1">
    <citation type="submission" date="2016-11" db="EMBL/GenBank/DDBJ databases">
        <title>The macronuclear genome of Stentor coeruleus: a giant cell with tiny introns.</title>
        <authorList>
            <person name="Slabodnick M."/>
            <person name="Ruby J.G."/>
            <person name="Reiff S.B."/>
            <person name="Swart E.C."/>
            <person name="Gosai S."/>
            <person name="Prabakaran S."/>
            <person name="Witkowska E."/>
            <person name="Larue G.E."/>
            <person name="Fisher S."/>
            <person name="Freeman R.M."/>
            <person name="Gunawardena J."/>
            <person name="Chu W."/>
            <person name="Stover N.A."/>
            <person name="Gregory B.D."/>
            <person name="Nowacki M."/>
            <person name="Derisi J."/>
            <person name="Roy S.W."/>
            <person name="Marshall W.F."/>
            <person name="Sood P."/>
        </authorList>
    </citation>
    <scope>NUCLEOTIDE SEQUENCE [LARGE SCALE GENOMIC DNA]</scope>
    <source>
        <strain evidence="2">WM001</strain>
    </source>
</reference>
<gene>
    <name evidence="2" type="ORF">SteCoe_20437</name>
</gene>
<dbReference type="AlphaFoldDB" id="A0A1R2BS37"/>
<feature type="region of interest" description="Disordered" evidence="1">
    <location>
        <begin position="80"/>
        <end position="100"/>
    </location>
</feature>
<comment type="caution">
    <text evidence="2">The sequence shown here is derived from an EMBL/GenBank/DDBJ whole genome shotgun (WGS) entry which is preliminary data.</text>
</comment>
<keyword evidence="3" id="KW-1185">Reference proteome</keyword>
<dbReference type="Proteomes" id="UP000187209">
    <property type="component" value="Unassembled WGS sequence"/>
</dbReference>
<dbReference type="OrthoDB" id="325382at2759"/>
<organism evidence="2 3">
    <name type="scientific">Stentor coeruleus</name>
    <dbReference type="NCBI Taxonomy" id="5963"/>
    <lineage>
        <taxon>Eukaryota</taxon>
        <taxon>Sar</taxon>
        <taxon>Alveolata</taxon>
        <taxon>Ciliophora</taxon>
        <taxon>Postciliodesmatophora</taxon>
        <taxon>Heterotrichea</taxon>
        <taxon>Heterotrichida</taxon>
        <taxon>Stentoridae</taxon>
        <taxon>Stentor</taxon>
    </lineage>
</organism>
<proteinExistence type="predicted"/>
<sequence length="174" mass="19225">MLGLFLVLVTAHAGQVCMSNGWVVEWTISDTKIDLSITIDEDTRTNKDWVSVGIETEKLMTDMMVYYIDGIAEDWHTDVQHKEPKSDVSNGGTDDVTGESWDDSKNKFSWSKLLNTGDSRDLSLIEGGNYNLICNSGLVDADGLVEGPYGLKKTLLKEIVLSNDFSSGCTTEVY</sequence>